<evidence type="ECO:0000313" key="5">
    <source>
        <dbReference type="Proteomes" id="UP000515733"/>
    </source>
</evidence>
<evidence type="ECO:0000259" key="2">
    <source>
        <dbReference type="Pfam" id="PF00534"/>
    </source>
</evidence>
<reference evidence="4 5" key="1">
    <citation type="submission" date="2020-03" db="EMBL/GenBank/DDBJ databases">
        <authorList>
            <consortium name="Genoscope - CEA"/>
            <person name="William W."/>
        </authorList>
    </citation>
    <scope>NUCLEOTIDE SEQUENCE [LARGE SCALE GENOMIC DNA]</scope>
    <source>
        <strain evidence="5">DSM 16959</strain>
    </source>
</reference>
<dbReference type="CDD" id="cd03809">
    <property type="entry name" value="GT4_MtfB-like"/>
    <property type="match status" value="1"/>
</dbReference>
<evidence type="ECO:0000259" key="3">
    <source>
        <dbReference type="Pfam" id="PF13439"/>
    </source>
</evidence>
<sequence length="375" mass="41736">MRIGLDATRIHLPTGEGTYVRQIVLHLARQFPNDSFIVLVPEHRDELTLSNITQVPFGAIDGLRGRLKYFLTVGKLLEHLKVDVFHNLSNYGFCNSPCPTVTTVHDLMSRKFPELRPSRIQGLIYRYALPKVLGLSQCIAASSQSTVNDLNEFYKLKIPIRLTYLGFDKNRFTSTIDSDEEILARYALSPGYVLFVGYLTPKKNVEVVVRAMAVLKAKGLTLRLVLAGKKGHGTEGLKQLIEMLGLERQVREIGYVPEEHLPALYRQSRIFVFPSIYEGFGLPVLEAMACGTAALASNVSSLPEVVGNPECLCPPHDEMAWASAIQKLFTDDAYRDAVISQGKCQAEKFSWVACASALHKIYADLGQNTRCQTSS</sequence>
<evidence type="ECO:0000313" key="4">
    <source>
        <dbReference type="EMBL" id="CAB1368591.1"/>
    </source>
</evidence>
<dbReference type="KEGG" id="doe:DENOEST_1426"/>
<evidence type="ECO:0000256" key="1">
    <source>
        <dbReference type="ARBA" id="ARBA00022679"/>
    </source>
</evidence>
<dbReference type="InterPro" id="IPR028098">
    <property type="entry name" value="Glyco_trans_4-like_N"/>
</dbReference>
<dbReference type="Proteomes" id="UP000515733">
    <property type="component" value="Chromosome"/>
</dbReference>
<dbReference type="SUPFAM" id="SSF53756">
    <property type="entry name" value="UDP-Glycosyltransferase/glycogen phosphorylase"/>
    <property type="match status" value="1"/>
</dbReference>
<dbReference type="GO" id="GO:0016757">
    <property type="term" value="F:glycosyltransferase activity"/>
    <property type="evidence" value="ECO:0007669"/>
    <property type="project" value="UniProtKB-KW"/>
</dbReference>
<dbReference type="InterPro" id="IPR001296">
    <property type="entry name" value="Glyco_trans_1"/>
</dbReference>
<proteinExistence type="predicted"/>
<dbReference type="PANTHER" id="PTHR46401">
    <property type="entry name" value="GLYCOSYLTRANSFERASE WBBK-RELATED"/>
    <property type="match status" value="1"/>
</dbReference>
<dbReference type="Gene3D" id="3.40.50.2000">
    <property type="entry name" value="Glycogen Phosphorylase B"/>
    <property type="match status" value="2"/>
</dbReference>
<feature type="domain" description="Glycosyltransferase subfamily 4-like N-terminal" evidence="3">
    <location>
        <begin position="15"/>
        <end position="170"/>
    </location>
</feature>
<dbReference type="Pfam" id="PF13439">
    <property type="entry name" value="Glyco_transf_4"/>
    <property type="match status" value="1"/>
</dbReference>
<organism evidence="4 5">
    <name type="scientific">Denitratisoma oestradiolicum</name>
    <dbReference type="NCBI Taxonomy" id="311182"/>
    <lineage>
        <taxon>Bacteria</taxon>
        <taxon>Pseudomonadati</taxon>
        <taxon>Pseudomonadota</taxon>
        <taxon>Betaproteobacteria</taxon>
        <taxon>Nitrosomonadales</taxon>
        <taxon>Sterolibacteriaceae</taxon>
        <taxon>Denitratisoma</taxon>
    </lineage>
</organism>
<accession>A0A6S6XRJ1</accession>
<dbReference type="FunFam" id="3.40.50.2000:FF:000119">
    <property type="entry name" value="Glycosyl transferase group 1"/>
    <property type="match status" value="1"/>
</dbReference>
<protein>
    <submittedName>
        <fullName evidence="4">Putative Mannosyltransferase B</fullName>
    </submittedName>
</protein>
<name>A0A6S6XRJ1_9PROT</name>
<keyword evidence="1 4" id="KW-0808">Transferase</keyword>
<dbReference type="AlphaFoldDB" id="A0A6S6XRJ1"/>
<dbReference type="Pfam" id="PF00534">
    <property type="entry name" value="Glycos_transf_1"/>
    <property type="match status" value="1"/>
</dbReference>
<dbReference type="PANTHER" id="PTHR46401:SF2">
    <property type="entry name" value="GLYCOSYLTRANSFERASE WBBK-RELATED"/>
    <property type="match status" value="1"/>
</dbReference>
<keyword evidence="5" id="KW-1185">Reference proteome</keyword>
<dbReference type="EMBL" id="LR778301">
    <property type="protein sequence ID" value="CAB1368591.1"/>
    <property type="molecule type" value="Genomic_DNA"/>
</dbReference>
<feature type="domain" description="Glycosyl transferase family 1" evidence="2">
    <location>
        <begin position="190"/>
        <end position="343"/>
    </location>
</feature>
<dbReference type="OrthoDB" id="9177777at2"/>
<dbReference type="RefSeq" id="WP_145769694.1">
    <property type="nucleotide sequence ID" value="NZ_LR778301.1"/>
</dbReference>
<gene>
    <name evidence="4" type="ORF">DENOEST_1426</name>
</gene>
<keyword evidence="4" id="KW-0328">Glycosyltransferase</keyword>